<proteinExistence type="predicted"/>
<sequence length="46" mass="5004">MKPIQPAVAHAIGRSFFAWAGLSESGKCFVKTKIKDGFQISKGMSF</sequence>
<reference evidence="1" key="1">
    <citation type="submission" date="2013-03" db="EMBL/GenBank/DDBJ databases">
        <authorList>
            <person name="Harkins D.M."/>
            <person name="Durkin A.S."/>
            <person name="Brinkac L.M."/>
            <person name="Haft D.H."/>
            <person name="Selengut J.D."/>
            <person name="Sanka R."/>
            <person name="DePew J."/>
            <person name="Purushe J."/>
            <person name="Hartskeerl R.A."/>
            <person name="Ahmed A."/>
            <person name="van der Linden H."/>
            <person name="Goris M.G.A."/>
            <person name="Vinetz J.M."/>
            <person name="Sutton G.G."/>
            <person name="Nierman W.C."/>
            <person name="Fouts D.E."/>
        </authorList>
    </citation>
    <scope>NUCLEOTIDE SEQUENCE [LARGE SCALE GENOMIC DNA]</scope>
    <source>
        <strain evidence="1">ICFT</strain>
    </source>
</reference>
<protein>
    <submittedName>
        <fullName evidence="1">Uncharacterized protein</fullName>
    </submittedName>
</protein>
<keyword evidence="2" id="KW-1185">Reference proteome</keyword>
<dbReference type="AlphaFoldDB" id="N1WFT1"/>
<evidence type="ECO:0000313" key="2">
    <source>
        <dbReference type="Proteomes" id="UP000012313"/>
    </source>
</evidence>
<dbReference type="Proteomes" id="UP000012313">
    <property type="component" value="Unassembled WGS sequence"/>
</dbReference>
<gene>
    <name evidence="1" type="ORF">LEP1GSC060_3587</name>
</gene>
<evidence type="ECO:0000313" key="1">
    <source>
        <dbReference type="EMBL" id="EMY75969.1"/>
    </source>
</evidence>
<organism evidence="1 2">
    <name type="scientific">Leptospira weilii serovar Ranarum str. ICFT</name>
    <dbReference type="NCBI Taxonomy" id="1218598"/>
    <lineage>
        <taxon>Bacteria</taxon>
        <taxon>Pseudomonadati</taxon>
        <taxon>Spirochaetota</taxon>
        <taxon>Spirochaetia</taxon>
        <taxon>Leptospirales</taxon>
        <taxon>Leptospiraceae</taxon>
        <taxon>Leptospira</taxon>
    </lineage>
</organism>
<name>N1WFT1_9LEPT</name>
<comment type="caution">
    <text evidence="1">The sequence shown here is derived from an EMBL/GenBank/DDBJ whole genome shotgun (WGS) entry which is preliminary data.</text>
</comment>
<dbReference type="EMBL" id="AOHC02000058">
    <property type="protein sequence ID" value="EMY75969.1"/>
    <property type="molecule type" value="Genomic_DNA"/>
</dbReference>
<accession>N1WFT1</accession>